<evidence type="ECO:0000313" key="2">
    <source>
        <dbReference type="Proteomes" id="UP001142489"/>
    </source>
</evidence>
<reference evidence="1" key="1">
    <citation type="journal article" date="2023" name="DNA Res.">
        <title>Chromosome-level genome assembly of Phrynocephalus forsythii using third-generation DNA sequencing and Hi-C analysis.</title>
        <authorList>
            <person name="Qi Y."/>
            <person name="Zhao W."/>
            <person name="Zhao Y."/>
            <person name="Niu C."/>
            <person name="Cao S."/>
            <person name="Zhang Y."/>
        </authorList>
    </citation>
    <scope>NUCLEOTIDE SEQUENCE</scope>
    <source>
        <tissue evidence="1">Muscle</tissue>
    </source>
</reference>
<sequence>MPITVLAAPGNSHSAQLSTILLLYFEFCKLSRELERRSDHTKYNKTNKTKICAERVCKPRVILSSLFMYSFLGPLCALLNDAIFECKCIAHVSKRKGDLTMKCFVQGMINFKRWADLNTARLFQLPLQEVKF</sequence>
<dbReference type="EMBL" id="JAPFRF010000005">
    <property type="protein sequence ID" value="KAJ7332078.1"/>
    <property type="molecule type" value="Genomic_DNA"/>
</dbReference>
<evidence type="ECO:0000313" key="1">
    <source>
        <dbReference type="EMBL" id="KAJ7332078.1"/>
    </source>
</evidence>
<dbReference type="Proteomes" id="UP001142489">
    <property type="component" value="Unassembled WGS sequence"/>
</dbReference>
<proteinExistence type="predicted"/>
<protein>
    <submittedName>
        <fullName evidence="1">Uncharacterized protein</fullName>
    </submittedName>
</protein>
<keyword evidence="2" id="KW-1185">Reference proteome</keyword>
<accession>A0A9Q0XZ01</accession>
<dbReference type="AlphaFoldDB" id="A0A9Q0XZ01"/>
<comment type="caution">
    <text evidence="1">The sequence shown here is derived from an EMBL/GenBank/DDBJ whole genome shotgun (WGS) entry which is preliminary data.</text>
</comment>
<organism evidence="1 2">
    <name type="scientific">Phrynocephalus forsythii</name>
    <dbReference type="NCBI Taxonomy" id="171643"/>
    <lineage>
        <taxon>Eukaryota</taxon>
        <taxon>Metazoa</taxon>
        <taxon>Chordata</taxon>
        <taxon>Craniata</taxon>
        <taxon>Vertebrata</taxon>
        <taxon>Euteleostomi</taxon>
        <taxon>Lepidosauria</taxon>
        <taxon>Squamata</taxon>
        <taxon>Bifurcata</taxon>
        <taxon>Unidentata</taxon>
        <taxon>Episquamata</taxon>
        <taxon>Toxicofera</taxon>
        <taxon>Iguania</taxon>
        <taxon>Acrodonta</taxon>
        <taxon>Agamidae</taxon>
        <taxon>Agaminae</taxon>
        <taxon>Phrynocephalus</taxon>
    </lineage>
</organism>
<gene>
    <name evidence="1" type="ORF">JRQ81_014258</name>
</gene>
<name>A0A9Q0XZ01_9SAUR</name>